<feature type="region of interest" description="Disordered" evidence="1">
    <location>
        <begin position="45"/>
        <end position="80"/>
    </location>
</feature>
<evidence type="ECO:0000313" key="3">
    <source>
        <dbReference type="Proteomes" id="UP000299102"/>
    </source>
</evidence>
<comment type="caution">
    <text evidence="2">The sequence shown here is derived from an EMBL/GenBank/DDBJ whole genome shotgun (WGS) entry which is preliminary data.</text>
</comment>
<evidence type="ECO:0000313" key="2">
    <source>
        <dbReference type="EMBL" id="GBP46824.1"/>
    </source>
</evidence>
<dbReference type="EMBL" id="BGZK01000489">
    <property type="protein sequence ID" value="GBP46824.1"/>
    <property type="molecule type" value="Genomic_DNA"/>
</dbReference>
<keyword evidence="3" id="KW-1185">Reference proteome</keyword>
<accession>A0A4C1W9M1</accession>
<name>A0A4C1W9M1_EUMVA</name>
<gene>
    <name evidence="2" type="ORF">EVAR_10792_1</name>
</gene>
<feature type="region of interest" description="Disordered" evidence="1">
    <location>
        <begin position="1"/>
        <end position="25"/>
    </location>
</feature>
<reference evidence="2 3" key="1">
    <citation type="journal article" date="2019" name="Commun. Biol.">
        <title>The bagworm genome reveals a unique fibroin gene that provides high tensile strength.</title>
        <authorList>
            <person name="Kono N."/>
            <person name="Nakamura H."/>
            <person name="Ohtoshi R."/>
            <person name="Tomita M."/>
            <person name="Numata K."/>
            <person name="Arakawa K."/>
        </authorList>
    </citation>
    <scope>NUCLEOTIDE SEQUENCE [LARGE SCALE GENOMIC DNA]</scope>
</reference>
<proteinExistence type="predicted"/>
<organism evidence="2 3">
    <name type="scientific">Eumeta variegata</name>
    <name type="common">Bagworm moth</name>
    <name type="synonym">Eumeta japonica</name>
    <dbReference type="NCBI Taxonomy" id="151549"/>
    <lineage>
        <taxon>Eukaryota</taxon>
        <taxon>Metazoa</taxon>
        <taxon>Ecdysozoa</taxon>
        <taxon>Arthropoda</taxon>
        <taxon>Hexapoda</taxon>
        <taxon>Insecta</taxon>
        <taxon>Pterygota</taxon>
        <taxon>Neoptera</taxon>
        <taxon>Endopterygota</taxon>
        <taxon>Lepidoptera</taxon>
        <taxon>Glossata</taxon>
        <taxon>Ditrysia</taxon>
        <taxon>Tineoidea</taxon>
        <taxon>Psychidae</taxon>
        <taxon>Oiketicinae</taxon>
        <taxon>Eumeta</taxon>
    </lineage>
</organism>
<feature type="compositionally biased region" description="Basic residues" evidence="1">
    <location>
        <begin position="48"/>
        <end position="61"/>
    </location>
</feature>
<dbReference type="AlphaFoldDB" id="A0A4C1W9M1"/>
<dbReference type="Proteomes" id="UP000299102">
    <property type="component" value="Unassembled WGS sequence"/>
</dbReference>
<sequence>MGVRRRQQTNKIEAGGLPSFANTIESGSPRRRSILIHIHFDLDIRAAGARRPRPGRSRAGRSAKTPRELERRGNRSFPRI</sequence>
<protein>
    <submittedName>
        <fullName evidence="2">Uncharacterized protein</fullName>
    </submittedName>
</protein>
<evidence type="ECO:0000256" key="1">
    <source>
        <dbReference type="SAM" id="MobiDB-lite"/>
    </source>
</evidence>